<proteinExistence type="predicted"/>
<evidence type="ECO:0000259" key="2">
    <source>
        <dbReference type="PROSITE" id="PS51724"/>
    </source>
</evidence>
<dbReference type="OrthoDB" id="8479416at2"/>
<dbReference type="Proteomes" id="UP000199167">
    <property type="component" value="Unassembled WGS sequence"/>
</dbReference>
<dbReference type="Gene3D" id="3.30.70.1070">
    <property type="entry name" value="Sporulation related repeat"/>
    <property type="match status" value="1"/>
</dbReference>
<feature type="transmembrane region" description="Helical" evidence="1">
    <location>
        <begin position="20"/>
        <end position="40"/>
    </location>
</feature>
<dbReference type="RefSeq" id="WP_089990701.1">
    <property type="nucleotide sequence ID" value="NZ_FOIZ01000001.1"/>
</dbReference>
<keyword evidence="1" id="KW-1133">Transmembrane helix</keyword>
<dbReference type="GO" id="GO:0042834">
    <property type="term" value="F:peptidoglycan binding"/>
    <property type="evidence" value="ECO:0007669"/>
    <property type="project" value="InterPro"/>
</dbReference>
<sequence length="333" mass="34307">MAVYDDGIPVTSTSRLGLMTQYAGAAVSLALMVGIGVWGYKLVMRDVTGIPVVQAMEGDMRVAPENPGGEIARNTGLSVNEVSAEGEAGPMEDTLMLAPANIDLAQEDIEVQPVAEADEVVPVDPRAETAAAVDALLAALTDDPEPVVEGPLETDDILALADQIAAGASPLSDLAEGQDVPPSVALDGEAVTDSLTIISRDIPGVATSLRPFKRPASLVIPASATAPAATPTPAATPAVVQASVTTAPIPVGTKLVQLGAFPSPETAAQAWTNLQRDFGDYLDGKQQVIQEASSGGRTFYRLRAQGFAELTDARRFCAALEAGNAACIPVVVR</sequence>
<dbReference type="AlphaFoldDB" id="A0A1I0NYG6"/>
<name>A0A1I0NYG6_9RHOB</name>
<evidence type="ECO:0000256" key="1">
    <source>
        <dbReference type="SAM" id="Phobius"/>
    </source>
</evidence>
<dbReference type="EMBL" id="FOIZ01000001">
    <property type="protein sequence ID" value="SEW06166.1"/>
    <property type="molecule type" value="Genomic_DNA"/>
</dbReference>
<dbReference type="Pfam" id="PF05036">
    <property type="entry name" value="SPOR"/>
    <property type="match status" value="1"/>
</dbReference>
<keyword evidence="4" id="KW-1185">Reference proteome</keyword>
<feature type="domain" description="SPOR" evidence="2">
    <location>
        <begin position="248"/>
        <end position="333"/>
    </location>
</feature>
<dbReference type="PROSITE" id="PS51724">
    <property type="entry name" value="SPOR"/>
    <property type="match status" value="1"/>
</dbReference>
<evidence type="ECO:0000313" key="3">
    <source>
        <dbReference type="EMBL" id="SEW06166.1"/>
    </source>
</evidence>
<dbReference type="InterPro" id="IPR036680">
    <property type="entry name" value="SPOR-like_sf"/>
</dbReference>
<evidence type="ECO:0000313" key="4">
    <source>
        <dbReference type="Proteomes" id="UP000199167"/>
    </source>
</evidence>
<gene>
    <name evidence="3" type="ORF">SAMN04488515_0868</name>
</gene>
<keyword evidence="1" id="KW-0472">Membrane</keyword>
<keyword evidence="1" id="KW-0812">Transmembrane</keyword>
<dbReference type="STRING" id="364200.SAMN04488515_0868"/>
<dbReference type="InterPro" id="IPR007730">
    <property type="entry name" value="SPOR-like_dom"/>
</dbReference>
<protein>
    <submittedName>
        <fullName evidence="3">Sporulation related domain-containing protein</fullName>
    </submittedName>
</protein>
<organism evidence="3 4">
    <name type="scientific">Cognatiyoonia koreensis</name>
    <dbReference type="NCBI Taxonomy" id="364200"/>
    <lineage>
        <taxon>Bacteria</taxon>
        <taxon>Pseudomonadati</taxon>
        <taxon>Pseudomonadota</taxon>
        <taxon>Alphaproteobacteria</taxon>
        <taxon>Rhodobacterales</taxon>
        <taxon>Paracoccaceae</taxon>
        <taxon>Cognatiyoonia</taxon>
    </lineage>
</organism>
<accession>A0A1I0NYG6</accession>
<reference evidence="3 4" key="1">
    <citation type="submission" date="2016-10" db="EMBL/GenBank/DDBJ databases">
        <authorList>
            <person name="de Groot N.N."/>
        </authorList>
    </citation>
    <scope>NUCLEOTIDE SEQUENCE [LARGE SCALE GENOMIC DNA]</scope>
    <source>
        <strain evidence="3 4">DSM 17925</strain>
    </source>
</reference>